<sequence>MLLIYCPYCQEERSELEFRGAGDAHIARPADIASISDEEFEAYFFLRDNPKGLIFERWRHIHGCGRFFNAARDTVTDKFIVTYKAGEPKPEIGTAAQQHGPVETYEAVEGEAQ</sequence>
<dbReference type="Proteomes" id="UP000758022">
    <property type="component" value="Unassembled WGS sequence"/>
</dbReference>
<reference evidence="2 6" key="3">
    <citation type="submission" date="2020-08" db="EMBL/GenBank/DDBJ databases">
        <title>Genomic Encyclopedia of Type Strains, Phase III (KMG-III): the genomes of soil and plant-associated and newly described type strains.</title>
        <authorList>
            <person name="Whitman W."/>
        </authorList>
    </citation>
    <scope>NUCLEOTIDE SEQUENCE [LARGE SCALE GENOMIC DNA]</scope>
    <source>
        <strain evidence="2 6">CECT 8280</strain>
    </source>
</reference>
<dbReference type="EMBL" id="JAAXQQ010000010">
    <property type="protein sequence ID" value="MBY3067021.1"/>
    <property type="molecule type" value="Genomic_DNA"/>
</dbReference>
<name>A0A1S9GK60_9HYPH</name>
<dbReference type="EC" id="1.5.3.1" evidence="2"/>
<dbReference type="Proteomes" id="UP000295021">
    <property type="component" value="Unassembled WGS sequence"/>
</dbReference>
<reference evidence="4 5" key="1">
    <citation type="submission" date="2019-03" db="EMBL/GenBank/DDBJ databases">
        <title>Genomic Encyclopedia of Type Strains, Phase IV (KMG-V): Genome sequencing to study the core and pangenomes of soil and plant-associated prokaryotes.</title>
        <authorList>
            <person name="Whitman W."/>
        </authorList>
    </citation>
    <scope>NUCLEOTIDE SEQUENCE [LARGE SCALE GENOMIC DNA]</scope>
    <source>
        <strain evidence="4 5">FB403</strain>
    </source>
</reference>
<proteinExistence type="predicted"/>
<evidence type="ECO:0000313" key="5">
    <source>
        <dbReference type="Proteomes" id="UP000295021"/>
    </source>
</evidence>
<evidence type="ECO:0000256" key="1">
    <source>
        <dbReference type="SAM" id="MobiDB-lite"/>
    </source>
</evidence>
<dbReference type="Proteomes" id="UP000542811">
    <property type="component" value="Unassembled WGS sequence"/>
</dbReference>
<dbReference type="GO" id="GO:0046653">
    <property type="term" value="P:tetrahydrofolate metabolic process"/>
    <property type="evidence" value="ECO:0007669"/>
    <property type="project" value="InterPro"/>
</dbReference>
<evidence type="ECO:0000313" key="2">
    <source>
        <dbReference type="EMBL" id="MBB3164862.1"/>
    </source>
</evidence>
<dbReference type="RefSeq" id="WP_017962117.1">
    <property type="nucleotide sequence ID" value="NZ_CP088090.1"/>
</dbReference>
<dbReference type="GO" id="GO:0008115">
    <property type="term" value="F:sarcosine oxidase activity"/>
    <property type="evidence" value="ECO:0007669"/>
    <property type="project" value="UniProtKB-EC"/>
</dbReference>
<dbReference type="Gene3D" id="3.30.2270.10">
    <property type="entry name" value="Folate-binding superfamily"/>
    <property type="match status" value="1"/>
</dbReference>
<keyword evidence="2" id="KW-0560">Oxidoreductase</keyword>
<protein>
    <submittedName>
        <fullName evidence="4">Sarcosine oxidase subunit delta</fullName>
        <ecNumber evidence="2">1.5.3.1</ecNumber>
    </submittedName>
</protein>
<evidence type="ECO:0000313" key="6">
    <source>
        <dbReference type="Proteomes" id="UP000542811"/>
    </source>
</evidence>
<dbReference type="EMBL" id="JACHXX010000008">
    <property type="protein sequence ID" value="MBB3164862.1"/>
    <property type="molecule type" value="Genomic_DNA"/>
</dbReference>
<dbReference type="InterPro" id="IPR038561">
    <property type="entry name" value="SoxD_sf"/>
</dbReference>
<accession>A0A1S9GK60</accession>
<dbReference type="GeneID" id="67487058"/>
<comment type="caution">
    <text evidence="4">The sequence shown here is derived from an EMBL/GenBank/DDBJ whole genome shotgun (WGS) entry which is preliminary data.</text>
</comment>
<dbReference type="AlphaFoldDB" id="A0A1S9GK60"/>
<dbReference type="Pfam" id="PF04267">
    <property type="entry name" value="SoxD"/>
    <property type="match status" value="1"/>
</dbReference>
<organism evidence="4 5">
    <name type="scientific">Rhizobium laguerreae</name>
    <dbReference type="NCBI Taxonomy" id="1076926"/>
    <lineage>
        <taxon>Bacteria</taxon>
        <taxon>Pseudomonadati</taxon>
        <taxon>Pseudomonadota</taxon>
        <taxon>Alphaproteobacteria</taxon>
        <taxon>Hyphomicrobiales</taxon>
        <taxon>Rhizobiaceae</taxon>
        <taxon>Rhizobium/Agrobacterium group</taxon>
        <taxon>Rhizobium</taxon>
    </lineage>
</organism>
<gene>
    <name evidence="4" type="ORF">EV131_108218</name>
    <name evidence="2" type="ORF">FHS25_005365</name>
    <name evidence="3" type="ORF">HFO74_26980</name>
</gene>
<evidence type="ECO:0000313" key="3">
    <source>
        <dbReference type="EMBL" id="MBY3067021.1"/>
    </source>
</evidence>
<dbReference type="EMBL" id="SMBI01000008">
    <property type="protein sequence ID" value="TCU22739.1"/>
    <property type="molecule type" value="Genomic_DNA"/>
</dbReference>
<feature type="region of interest" description="Disordered" evidence="1">
    <location>
        <begin position="91"/>
        <end position="113"/>
    </location>
</feature>
<evidence type="ECO:0000313" key="4">
    <source>
        <dbReference type="EMBL" id="TCU22739.1"/>
    </source>
</evidence>
<reference evidence="3" key="2">
    <citation type="submission" date="2020-04" db="EMBL/GenBank/DDBJ databases">
        <title>Global-level population genomics supports evidence of horizontal gene transfer on evolution of Rhizobia in Lentils.</title>
        <authorList>
            <person name="Gai Y."/>
            <person name="Cook D."/>
            <person name="Riely B."/>
        </authorList>
    </citation>
    <scope>NUCLEOTIDE SEQUENCE</scope>
    <source>
        <strain evidence="3">TLR9</strain>
    </source>
</reference>
<dbReference type="NCBIfam" id="TIGR01374">
    <property type="entry name" value="soxD"/>
    <property type="match status" value="1"/>
</dbReference>
<keyword evidence="6" id="KW-1185">Reference proteome</keyword>
<dbReference type="InterPro" id="IPR006279">
    <property type="entry name" value="SoxD"/>
</dbReference>